<evidence type="ECO:0000313" key="2">
    <source>
        <dbReference type="EMBL" id="CED90454.1"/>
    </source>
</evidence>
<dbReference type="InterPro" id="IPR046100">
    <property type="entry name" value="DUF6037"/>
</dbReference>
<reference evidence="2" key="1">
    <citation type="submission" date="2014-07" db="EMBL/GenBank/DDBJ databases">
        <authorList>
            <person name="Zhang J.E."/>
            <person name="Yang H."/>
            <person name="Guo J."/>
            <person name="Deng Z."/>
            <person name="Luo H."/>
            <person name="Luo M."/>
            <person name="Zhao B."/>
        </authorList>
    </citation>
    <scope>NUCLEOTIDE SEQUENCE</scope>
    <source>
        <strain evidence="2">AM4</strain>
    </source>
</reference>
<sequence>MDLPNLTKALKLTQQAGGRRVLYQFSLTVSAGNTHRFDALLAAEGDQPWTLLIAIIGPHHWAHTYDVDTNPSTGDLRAVAYLGDDYASLLDALGIGGSGTSHWPPGDLLDAADNAAKTSQPRAWIPPQDLPKAARTNIEEADKTAFFGWIDHVAHPNTGHATRDNLDKTRRLLGKDIYTFCKDHDVSSRWTTPDDTRIKHYDHRPTPPGWQN</sequence>
<accession>A0A1L7RMD5</accession>
<feature type="compositionally biased region" description="Basic and acidic residues" evidence="1">
    <location>
        <begin position="188"/>
        <end position="205"/>
    </location>
</feature>
<dbReference type="Pfam" id="PF19503">
    <property type="entry name" value="DUF6037"/>
    <property type="match status" value="1"/>
</dbReference>
<dbReference type="RefSeq" id="WP_210578901.1">
    <property type="nucleotide sequence ID" value="NZ_LK995472.1"/>
</dbReference>
<protein>
    <submittedName>
        <fullName evidence="2">Uncharacterized protein</fullName>
    </submittedName>
</protein>
<evidence type="ECO:0000256" key="1">
    <source>
        <dbReference type="SAM" id="MobiDB-lite"/>
    </source>
</evidence>
<dbReference type="AlphaFoldDB" id="A0A1L7RMD5"/>
<dbReference type="EMBL" id="LK995472">
    <property type="protein sequence ID" value="CED90454.1"/>
    <property type="molecule type" value="Genomic_DNA"/>
</dbReference>
<gene>
    <name evidence="2" type="ORF">AAM4_0559</name>
</gene>
<name>A0A1L7RMD5_9ACTO</name>
<proteinExistence type="predicted"/>
<organism evidence="2">
    <name type="scientific">Actinomyces succiniciruminis</name>
    <dbReference type="NCBI Taxonomy" id="1522002"/>
    <lineage>
        <taxon>Bacteria</taxon>
        <taxon>Bacillati</taxon>
        <taxon>Actinomycetota</taxon>
        <taxon>Actinomycetes</taxon>
        <taxon>Actinomycetales</taxon>
        <taxon>Actinomycetaceae</taxon>
        <taxon>Actinomyces</taxon>
    </lineage>
</organism>
<feature type="region of interest" description="Disordered" evidence="1">
    <location>
        <begin position="188"/>
        <end position="212"/>
    </location>
</feature>